<keyword evidence="8" id="KW-1185">Reference proteome</keyword>
<name>A0A1V6QAB4_9EURO</name>
<dbReference type="GO" id="GO:0006584">
    <property type="term" value="P:catecholamine metabolic process"/>
    <property type="evidence" value="ECO:0007669"/>
    <property type="project" value="UniProtKB-KW"/>
</dbReference>
<dbReference type="Proteomes" id="UP000191672">
    <property type="component" value="Unassembled WGS sequence"/>
</dbReference>
<dbReference type="PROSITE" id="PS51682">
    <property type="entry name" value="SAM_OMT_I"/>
    <property type="match status" value="1"/>
</dbReference>
<dbReference type="GO" id="GO:0008171">
    <property type="term" value="F:O-methyltransferase activity"/>
    <property type="evidence" value="ECO:0007669"/>
    <property type="project" value="InterPro"/>
</dbReference>
<dbReference type="EMBL" id="MDYN01000008">
    <property type="protein sequence ID" value="OQD86173.1"/>
    <property type="molecule type" value="Genomic_DNA"/>
</dbReference>
<keyword evidence="5" id="KW-0128">Catecholamine metabolism</keyword>
<dbReference type="EC" id="2.1.1.6" evidence="1"/>
<keyword evidence="3" id="KW-0808">Transferase</keyword>
<dbReference type="PANTHER" id="PTHR43836">
    <property type="entry name" value="CATECHOL O-METHYLTRANSFERASE 1-RELATED"/>
    <property type="match status" value="1"/>
</dbReference>
<comment type="caution">
    <text evidence="7">The sequence shown here is derived from an EMBL/GenBank/DDBJ whole genome shotgun (WGS) entry which is preliminary data.</text>
</comment>
<evidence type="ECO:0000256" key="4">
    <source>
        <dbReference type="ARBA" id="ARBA00022691"/>
    </source>
</evidence>
<dbReference type="GO" id="GO:0032259">
    <property type="term" value="P:methylation"/>
    <property type="evidence" value="ECO:0007669"/>
    <property type="project" value="UniProtKB-KW"/>
</dbReference>
<dbReference type="AlphaFoldDB" id="A0A1V6QAB4"/>
<sequence>MSKPFSPKPTKYALDGRETDLLHYIYAQDLSALTNNPTNLLSAINTYSTTTNPLMNIGPAKGAYIEELINAQKASLMIELGGYIGYSAIQFGAAMRAHGGKYISLEINPEMAAVANQLISLAGLSDTVSVIVGTAAETLRGLVSSKQVEGVIPMLFLDHWQSVYLSDLKLLEGLGAVGVGSVVLADNVIFPGAPDYLEWVQASCDGKRGLNLKEKEGEKGDAGLVYETHVTEFETQFGKDGVAVTKVVGREAI</sequence>
<reference evidence="8" key="1">
    <citation type="journal article" date="2017" name="Nat. Microbiol.">
        <title>Global analysis of biosynthetic gene clusters reveals vast potential of secondary metabolite production in Penicillium species.</title>
        <authorList>
            <person name="Nielsen J.C."/>
            <person name="Grijseels S."/>
            <person name="Prigent S."/>
            <person name="Ji B."/>
            <person name="Dainat J."/>
            <person name="Nielsen K.F."/>
            <person name="Frisvad J.C."/>
            <person name="Workman M."/>
            <person name="Nielsen J."/>
        </authorList>
    </citation>
    <scope>NUCLEOTIDE SEQUENCE [LARGE SCALE GENOMIC DNA]</scope>
    <source>
        <strain evidence="8">IBT 31811</strain>
    </source>
</reference>
<dbReference type="SUPFAM" id="SSF53335">
    <property type="entry name" value="S-adenosyl-L-methionine-dependent methyltransferases"/>
    <property type="match status" value="1"/>
</dbReference>
<dbReference type="PANTHER" id="PTHR43836:SF2">
    <property type="entry name" value="CATECHOL O-METHYLTRANSFERASE 1-RELATED"/>
    <property type="match status" value="1"/>
</dbReference>
<dbReference type="STRING" id="416450.A0A1V6QAB4"/>
<comment type="similarity">
    <text evidence="6">Belongs to the class I-like SAM-binding methyltransferase superfamily. Cation-dependent O-methyltransferase family.</text>
</comment>
<keyword evidence="2" id="KW-0489">Methyltransferase</keyword>
<protein>
    <recommendedName>
        <fullName evidence="1">catechol O-methyltransferase</fullName>
        <ecNumber evidence="1">2.1.1.6</ecNumber>
    </recommendedName>
</protein>
<dbReference type="Pfam" id="PF01596">
    <property type="entry name" value="Methyltransf_3"/>
    <property type="match status" value="1"/>
</dbReference>
<accession>A0A1V6QAB4</accession>
<evidence type="ECO:0000256" key="5">
    <source>
        <dbReference type="ARBA" id="ARBA00022939"/>
    </source>
</evidence>
<proteinExistence type="inferred from homology"/>
<dbReference type="InterPro" id="IPR002935">
    <property type="entry name" value="SAM_O-MeTrfase"/>
</dbReference>
<evidence type="ECO:0000256" key="1">
    <source>
        <dbReference type="ARBA" id="ARBA00012880"/>
    </source>
</evidence>
<organism evidence="7 8">
    <name type="scientific">Penicillium antarcticum</name>
    <dbReference type="NCBI Taxonomy" id="416450"/>
    <lineage>
        <taxon>Eukaryota</taxon>
        <taxon>Fungi</taxon>
        <taxon>Dikarya</taxon>
        <taxon>Ascomycota</taxon>
        <taxon>Pezizomycotina</taxon>
        <taxon>Eurotiomycetes</taxon>
        <taxon>Eurotiomycetidae</taxon>
        <taxon>Eurotiales</taxon>
        <taxon>Aspergillaceae</taxon>
        <taxon>Penicillium</taxon>
    </lineage>
</organism>
<evidence type="ECO:0000256" key="6">
    <source>
        <dbReference type="ARBA" id="ARBA00023453"/>
    </source>
</evidence>
<evidence type="ECO:0000256" key="2">
    <source>
        <dbReference type="ARBA" id="ARBA00022603"/>
    </source>
</evidence>
<keyword evidence="4" id="KW-0949">S-adenosyl-L-methionine</keyword>
<dbReference type="InterPro" id="IPR029063">
    <property type="entry name" value="SAM-dependent_MTases_sf"/>
</dbReference>
<evidence type="ECO:0000256" key="3">
    <source>
        <dbReference type="ARBA" id="ARBA00022679"/>
    </source>
</evidence>
<evidence type="ECO:0000313" key="8">
    <source>
        <dbReference type="Proteomes" id="UP000191672"/>
    </source>
</evidence>
<gene>
    <name evidence="7" type="ORF">PENANT_c008G01759</name>
</gene>
<dbReference type="Gene3D" id="3.40.50.150">
    <property type="entry name" value="Vaccinia Virus protein VP39"/>
    <property type="match status" value="1"/>
</dbReference>
<evidence type="ECO:0000313" key="7">
    <source>
        <dbReference type="EMBL" id="OQD86173.1"/>
    </source>
</evidence>